<dbReference type="Gene3D" id="3.40.50.300">
    <property type="entry name" value="P-loop containing nucleotide triphosphate hydrolases"/>
    <property type="match status" value="1"/>
</dbReference>
<accession>A0A7C5AM73</accession>
<dbReference type="AlphaFoldDB" id="A0A7C5AM73"/>
<protein>
    <recommendedName>
        <fullName evidence="2">HPr kinase/phosphorylase C-terminal domain-containing protein</fullName>
    </recommendedName>
</protein>
<dbReference type="InterPro" id="IPR027417">
    <property type="entry name" value="P-loop_NTPase"/>
</dbReference>
<evidence type="ECO:0008006" key="2">
    <source>
        <dbReference type="Google" id="ProtNLM"/>
    </source>
</evidence>
<dbReference type="SUPFAM" id="SSF53795">
    <property type="entry name" value="PEP carboxykinase-like"/>
    <property type="match status" value="1"/>
</dbReference>
<proteinExistence type="predicted"/>
<name>A0A7C5AM73_9BACT</name>
<sequence length="273" mass="29179">MFGRVCEVAASSLPVLAHLSWVYEGCRLASPAPPVVRLQLKGEDKAGYTVTVNGSPVAGGSSLFSALLLLDLEILRLSLFSPPPLPGFHAAWVARGKEAFILAGEGGCGKSSLCYLLVLHGFAYGSDEATAFSPDGGLLPLPRRIMLKGDNPLIPRLALKQDDRNLLAGFDGRFYLLPEDFCLAPPGFYDLSFVFLKYQGDLAMIKVTPVRTLDALRSLLGLAFRLKTVTPSLFALLVKSLGPGRALVLEYGSLDQALAFLLELADGKVLASA</sequence>
<gene>
    <name evidence="1" type="ORF">ENW48_08005</name>
</gene>
<comment type="caution">
    <text evidence="1">The sequence shown here is derived from an EMBL/GenBank/DDBJ whole genome shotgun (WGS) entry which is preliminary data.</text>
</comment>
<reference evidence="1" key="1">
    <citation type="journal article" date="2020" name="mSystems">
        <title>Genome- and Community-Level Interaction Insights into Carbon Utilization and Element Cycling Functions of Hydrothermarchaeota in Hydrothermal Sediment.</title>
        <authorList>
            <person name="Zhou Z."/>
            <person name="Liu Y."/>
            <person name="Xu W."/>
            <person name="Pan J."/>
            <person name="Luo Z.H."/>
            <person name="Li M."/>
        </authorList>
    </citation>
    <scope>NUCLEOTIDE SEQUENCE [LARGE SCALE GENOMIC DNA]</scope>
    <source>
        <strain evidence="1">SpSt-853</strain>
    </source>
</reference>
<dbReference type="EMBL" id="DTKJ01000055">
    <property type="protein sequence ID" value="HGZ12146.1"/>
    <property type="molecule type" value="Genomic_DNA"/>
</dbReference>
<evidence type="ECO:0000313" key="1">
    <source>
        <dbReference type="EMBL" id="HGZ12146.1"/>
    </source>
</evidence>
<organism evidence="1">
    <name type="scientific">Desulfobacca acetoxidans</name>
    <dbReference type="NCBI Taxonomy" id="60893"/>
    <lineage>
        <taxon>Bacteria</taxon>
        <taxon>Pseudomonadati</taxon>
        <taxon>Thermodesulfobacteriota</taxon>
        <taxon>Desulfobaccia</taxon>
        <taxon>Desulfobaccales</taxon>
        <taxon>Desulfobaccaceae</taxon>
        <taxon>Desulfobacca</taxon>
    </lineage>
</organism>